<evidence type="ECO:0000313" key="5">
    <source>
        <dbReference type="Proteomes" id="UP000271624"/>
    </source>
</evidence>
<feature type="modified residue" description="4-aspartylphosphate" evidence="2">
    <location>
        <position position="49"/>
    </location>
</feature>
<evidence type="ECO:0000256" key="2">
    <source>
        <dbReference type="PROSITE-ProRule" id="PRU00169"/>
    </source>
</evidence>
<dbReference type="InterPro" id="IPR050595">
    <property type="entry name" value="Bact_response_regulator"/>
</dbReference>
<feature type="domain" description="Response regulatory" evidence="3">
    <location>
        <begin position="1"/>
        <end position="118"/>
    </location>
</feature>
<keyword evidence="5" id="KW-1185">Reference proteome</keyword>
<dbReference type="PANTHER" id="PTHR44591:SF3">
    <property type="entry name" value="RESPONSE REGULATORY DOMAIN-CONTAINING PROTEIN"/>
    <property type="match status" value="1"/>
</dbReference>
<organism evidence="4 5">
    <name type="scientific">Dulcicalothrix desertica PCC 7102</name>
    <dbReference type="NCBI Taxonomy" id="232991"/>
    <lineage>
        <taxon>Bacteria</taxon>
        <taxon>Bacillati</taxon>
        <taxon>Cyanobacteriota</taxon>
        <taxon>Cyanophyceae</taxon>
        <taxon>Nostocales</taxon>
        <taxon>Calotrichaceae</taxon>
        <taxon>Dulcicalothrix</taxon>
    </lineage>
</organism>
<gene>
    <name evidence="4" type="ORF">DSM106972_081080</name>
</gene>
<name>A0A3S1ASM0_9CYAN</name>
<reference evidence="4" key="1">
    <citation type="submission" date="2018-12" db="EMBL/GenBank/DDBJ databases">
        <authorList>
            <person name="Will S."/>
            <person name="Neumann-Schaal M."/>
            <person name="Henke P."/>
        </authorList>
    </citation>
    <scope>NUCLEOTIDE SEQUENCE</scope>
    <source>
        <strain evidence="4">PCC 7102</strain>
    </source>
</reference>
<reference evidence="4" key="2">
    <citation type="journal article" date="2019" name="Genome Biol. Evol.">
        <title>Day and night: Metabolic profiles and evolutionary relationships of six axenic non-marine cyanobacteria.</title>
        <authorList>
            <person name="Will S.E."/>
            <person name="Henke P."/>
            <person name="Boedeker C."/>
            <person name="Huang S."/>
            <person name="Brinkmann H."/>
            <person name="Rohde M."/>
            <person name="Jarek M."/>
            <person name="Friedl T."/>
            <person name="Seufert S."/>
            <person name="Schumacher M."/>
            <person name="Overmann J."/>
            <person name="Neumann-Schaal M."/>
            <person name="Petersen J."/>
        </authorList>
    </citation>
    <scope>NUCLEOTIDE SEQUENCE [LARGE SCALE GENOMIC DNA]</scope>
    <source>
        <strain evidence="4">PCC 7102</strain>
    </source>
</reference>
<dbReference type="RefSeq" id="WP_325052269.1">
    <property type="nucleotide sequence ID" value="NZ_RSCL01000029.1"/>
</dbReference>
<evidence type="ECO:0000259" key="3">
    <source>
        <dbReference type="PROSITE" id="PS50110"/>
    </source>
</evidence>
<accession>A0A3S1ASM0</accession>
<dbReference type="AlphaFoldDB" id="A0A3S1ASM0"/>
<dbReference type="Proteomes" id="UP000271624">
    <property type="component" value="Unassembled WGS sequence"/>
</dbReference>
<dbReference type="InterPro" id="IPR001789">
    <property type="entry name" value="Sig_transdc_resp-reg_receiver"/>
</dbReference>
<dbReference type="InterPro" id="IPR011006">
    <property type="entry name" value="CheY-like_superfamily"/>
</dbReference>
<sequence>MEDEVDSLELLSTILQGYGAQVIPTASVSEALKIIENATVKSLDVLVSDIGMPNEDGYSLIRKLRQIEAQRGGWMPAVALTAYAKSEDRRQALLAGFQMHLPKPVEPEELATVIASLTGRTGKF</sequence>
<dbReference type="PANTHER" id="PTHR44591">
    <property type="entry name" value="STRESS RESPONSE REGULATOR PROTEIN 1"/>
    <property type="match status" value="1"/>
</dbReference>
<comment type="caution">
    <text evidence="4">The sequence shown here is derived from an EMBL/GenBank/DDBJ whole genome shotgun (WGS) entry which is preliminary data.</text>
</comment>
<evidence type="ECO:0000313" key="4">
    <source>
        <dbReference type="EMBL" id="RUS98479.1"/>
    </source>
</evidence>
<protein>
    <recommendedName>
        <fullName evidence="3">Response regulatory domain-containing protein</fullName>
    </recommendedName>
</protein>
<dbReference type="PROSITE" id="PS50110">
    <property type="entry name" value="RESPONSE_REGULATORY"/>
    <property type="match status" value="1"/>
</dbReference>
<dbReference type="SMART" id="SM00448">
    <property type="entry name" value="REC"/>
    <property type="match status" value="1"/>
</dbReference>
<dbReference type="Gene3D" id="3.40.50.2300">
    <property type="match status" value="1"/>
</dbReference>
<proteinExistence type="predicted"/>
<dbReference type="EMBL" id="RSCL01000029">
    <property type="protein sequence ID" value="RUS98479.1"/>
    <property type="molecule type" value="Genomic_DNA"/>
</dbReference>
<dbReference type="CDD" id="cd17580">
    <property type="entry name" value="REC_2_DhkD-like"/>
    <property type="match status" value="1"/>
</dbReference>
<dbReference type="GO" id="GO:0000160">
    <property type="term" value="P:phosphorelay signal transduction system"/>
    <property type="evidence" value="ECO:0007669"/>
    <property type="project" value="InterPro"/>
</dbReference>
<dbReference type="SUPFAM" id="SSF52172">
    <property type="entry name" value="CheY-like"/>
    <property type="match status" value="1"/>
</dbReference>
<dbReference type="Pfam" id="PF00072">
    <property type="entry name" value="Response_reg"/>
    <property type="match status" value="1"/>
</dbReference>
<evidence type="ECO:0000256" key="1">
    <source>
        <dbReference type="ARBA" id="ARBA00022553"/>
    </source>
</evidence>
<keyword evidence="1 2" id="KW-0597">Phosphoprotein</keyword>